<evidence type="ECO:0000313" key="2">
    <source>
        <dbReference type="Proteomes" id="UP000288347"/>
    </source>
</evidence>
<dbReference type="EMBL" id="PEMH01000109">
    <property type="protein sequence ID" value="RTI01356.1"/>
    <property type="molecule type" value="Genomic_DNA"/>
</dbReference>
<comment type="caution">
    <text evidence="1">The sequence shown here is derived from an EMBL/GenBank/DDBJ whole genome shotgun (WGS) entry which is preliminary data.</text>
</comment>
<organism evidence="1 2">
    <name type="scientific">Thermus scotoductus</name>
    <dbReference type="NCBI Taxonomy" id="37636"/>
    <lineage>
        <taxon>Bacteria</taxon>
        <taxon>Thermotogati</taxon>
        <taxon>Deinococcota</taxon>
        <taxon>Deinococci</taxon>
        <taxon>Thermales</taxon>
        <taxon>Thermaceae</taxon>
        <taxon>Thermus</taxon>
    </lineage>
</organism>
<reference evidence="1 2" key="1">
    <citation type="journal article" date="2019" name="Extremophiles">
        <title>Biogeography of thermophiles and predominance of Thermus scotoductus in domestic water heaters.</title>
        <authorList>
            <person name="Wilpiszeski R.L."/>
            <person name="Zhang Z."/>
            <person name="House C.H."/>
        </authorList>
    </citation>
    <scope>NUCLEOTIDE SEQUENCE [LARGE SCALE GENOMIC DNA]</scope>
    <source>
        <strain evidence="1 2">16_S16</strain>
    </source>
</reference>
<proteinExistence type="predicted"/>
<evidence type="ECO:0000313" key="1">
    <source>
        <dbReference type="EMBL" id="RTI01356.1"/>
    </source>
</evidence>
<dbReference type="AlphaFoldDB" id="A0A430UI38"/>
<sequence>MLTLYLVDQKEEPWNGRKALLGAVAWEYPEPFEALEAAAPRVSEEAWEYLGRFAHPMSLDTWLSIRASPSAKEAVELLDAWRATAWKRGRRFPKAWEPWAYPMLGMTLGLVLKEKRLGPQTLEVEGKTFALKPTTLVRAFSSFLYGRIRVYRDSSPQAFCLEIEDQDFVRLLILPKKEVQERLYALFLEQRRRFLERNPHLARPDPWPTRERDVFLLAWKEVEGLSLEALANRLYDRLLDEHPTACFLRQGGVEGGVSKEAIRKALAVARERLKLG</sequence>
<dbReference type="RefSeq" id="WP_126216984.1">
    <property type="nucleotide sequence ID" value="NZ_PEMH01000109.1"/>
</dbReference>
<accession>A0A430UI38</accession>
<gene>
    <name evidence="1" type="ORF">CSW29_04295</name>
</gene>
<dbReference type="Proteomes" id="UP000288347">
    <property type="component" value="Unassembled WGS sequence"/>
</dbReference>
<name>A0A430UI38_THESC</name>
<protein>
    <submittedName>
        <fullName evidence="1">Uncharacterized protein</fullName>
    </submittedName>
</protein>